<feature type="transmembrane region" description="Helical" evidence="7">
    <location>
        <begin position="331"/>
        <end position="364"/>
    </location>
</feature>
<keyword evidence="4 7" id="KW-0812">Transmembrane</keyword>
<dbReference type="RefSeq" id="WP_073823865.1">
    <property type="nucleotide sequence ID" value="NZ_MQVS01000004.1"/>
</dbReference>
<feature type="domain" description="MacB-like periplasmic core" evidence="9">
    <location>
        <begin position="19"/>
        <end position="226"/>
    </location>
</feature>
<evidence type="ECO:0000256" key="5">
    <source>
        <dbReference type="ARBA" id="ARBA00022989"/>
    </source>
</evidence>
<dbReference type="Proteomes" id="UP000185612">
    <property type="component" value="Unassembled WGS sequence"/>
</dbReference>
<dbReference type="EMBL" id="MQVS01000004">
    <property type="protein sequence ID" value="OKL51809.1"/>
    <property type="molecule type" value="Genomic_DNA"/>
</dbReference>
<evidence type="ECO:0000256" key="2">
    <source>
        <dbReference type="ARBA" id="ARBA00005236"/>
    </source>
</evidence>
<sequence>MIGRLWLAGPRRSWVGALVALGVAAAFACLLPLGYSLTKQAMAAAIRTDVGNADLVLTPGSAPLPDMAVLEEVPGVAAVRSLVSWPAVMTAADRSQTVTLRAVEAGDWRALPPLQQGSGVNRDGIVLSSQAAQQLQAGVGDSVHLRWEDLGVAANEQLVTEVETTVVGIVASPAHFLHEFAPIYVDATSPGVAEQLARDTSFITNWADYAVEVEPGVETAQVEDSIMTTLSPDGETVDAGQFDSQELADVEASDVHYLPPGFQSVDILIDEQLTILGPLQLQVLLLGSAFLGLVWVTAVMVAGSALSLLVKRNRGELLLLRALGADQRQLYRPLAWGALAVGLAAGVSGLVTGHFLSLFFNVFIADFFGVSPAQVGNISTPLAVILPFALTLAAVPIAAFPPLRRLRLLDSSAPQGHRSPSYRWTRLALAAAAIVAGLALFRYIYASSVVVWNIQ</sequence>
<feature type="transmembrane region" description="Helical" evidence="7">
    <location>
        <begin position="384"/>
        <end position="403"/>
    </location>
</feature>
<keyword evidence="5 7" id="KW-1133">Transmembrane helix</keyword>
<comment type="similarity">
    <text evidence="2">Belongs to the ABC-4 integral membrane protein family. LolC/E subfamily.</text>
</comment>
<evidence type="ECO:0000313" key="11">
    <source>
        <dbReference type="Proteomes" id="UP000185612"/>
    </source>
</evidence>
<proteinExistence type="inferred from homology"/>
<evidence type="ECO:0000259" key="8">
    <source>
        <dbReference type="Pfam" id="PF02687"/>
    </source>
</evidence>
<keyword evidence="3" id="KW-1003">Cell membrane</keyword>
<dbReference type="PANTHER" id="PTHR30489">
    <property type="entry name" value="LIPOPROTEIN-RELEASING SYSTEM TRANSMEMBRANE PROTEIN LOLE"/>
    <property type="match status" value="1"/>
</dbReference>
<comment type="caution">
    <text evidence="10">The sequence shown here is derived from an EMBL/GenBank/DDBJ whole genome shotgun (WGS) entry which is preliminary data.</text>
</comment>
<gene>
    <name evidence="10" type="ORF">BSZ40_04800</name>
</gene>
<dbReference type="AlphaFoldDB" id="A0A1Q5PWJ1"/>
<evidence type="ECO:0000256" key="4">
    <source>
        <dbReference type="ARBA" id="ARBA00022692"/>
    </source>
</evidence>
<comment type="subcellular location">
    <subcellularLocation>
        <location evidence="1">Cell membrane</location>
        <topology evidence="1">Multi-pass membrane protein</topology>
    </subcellularLocation>
</comment>
<feature type="transmembrane region" description="Helical" evidence="7">
    <location>
        <begin position="424"/>
        <end position="445"/>
    </location>
</feature>
<reference evidence="11" key="1">
    <citation type="submission" date="2016-12" db="EMBL/GenBank/DDBJ databases">
        <authorList>
            <person name="Meng X."/>
        </authorList>
    </citation>
    <scope>NUCLEOTIDE SEQUENCE [LARGE SCALE GENOMIC DNA]</scope>
    <source>
        <strain evidence="11">DSM 20732</strain>
    </source>
</reference>
<dbReference type="PROSITE" id="PS51257">
    <property type="entry name" value="PROKAR_LIPOPROTEIN"/>
    <property type="match status" value="1"/>
</dbReference>
<dbReference type="InterPro" id="IPR051447">
    <property type="entry name" value="Lipoprotein-release_system"/>
</dbReference>
<feature type="transmembrane region" description="Helical" evidence="7">
    <location>
        <begin position="283"/>
        <end position="310"/>
    </location>
</feature>
<dbReference type="GO" id="GO:0098797">
    <property type="term" value="C:plasma membrane protein complex"/>
    <property type="evidence" value="ECO:0007669"/>
    <property type="project" value="TreeGrafter"/>
</dbReference>
<keyword evidence="6 7" id="KW-0472">Membrane</keyword>
<dbReference type="InterPro" id="IPR003838">
    <property type="entry name" value="ABC3_permease_C"/>
</dbReference>
<dbReference type="InterPro" id="IPR025857">
    <property type="entry name" value="MacB_PCD"/>
</dbReference>
<dbReference type="STRING" id="52770.BSZ40_04800"/>
<accession>A0A1Q5PWJ1</accession>
<evidence type="ECO:0000259" key="9">
    <source>
        <dbReference type="Pfam" id="PF12704"/>
    </source>
</evidence>
<evidence type="ECO:0000256" key="7">
    <source>
        <dbReference type="SAM" id="Phobius"/>
    </source>
</evidence>
<dbReference type="PANTHER" id="PTHR30489:SF0">
    <property type="entry name" value="LIPOPROTEIN-RELEASING SYSTEM TRANSMEMBRANE PROTEIN LOLE"/>
    <property type="match status" value="1"/>
</dbReference>
<protein>
    <submittedName>
        <fullName evidence="10">Uncharacterized protein</fullName>
    </submittedName>
</protein>
<evidence type="ECO:0000256" key="6">
    <source>
        <dbReference type="ARBA" id="ARBA00023136"/>
    </source>
</evidence>
<name>A0A1Q5PWJ1_9ACTO</name>
<evidence type="ECO:0000256" key="3">
    <source>
        <dbReference type="ARBA" id="ARBA00022475"/>
    </source>
</evidence>
<evidence type="ECO:0000313" key="10">
    <source>
        <dbReference type="EMBL" id="OKL51809.1"/>
    </source>
</evidence>
<dbReference type="GO" id="GO:0044874">
    <property type="term" value="P:lipoprotein localization to outer membrane"/>
    <property type="evidence" value="ECO:0007669"/>
    <property type="project" value="TreeGrafter"/>
</dbReference>
<keyword evidence="11" id="KW-1185">Reference proteome</keyword>
<dbReference type="Pfam" id="PF02687">
    <property type="entry name" value="FtsX"/>
    <property type="match status" value="1"/>
</dbReference>
<dbReference type="InParanoid" id="A0A1Q5PWJ1"/>
<evidence type="ECO:0000256" key="1">
    <source>
        <dbReference type="ARBA" id="ARBA00004651"/>
    </source>
</evidence>
<organism evidence="10 11">
    <name type="scientific">Buchananella hordeovulneris</name>
    <dbReference type="NCBI Taxonomy" id="52770"/>
    <lineage>
        <taxon>Bacteria</taxon>
        <taxon>Bacillati</taxon>
        <taxon>Actinomycetota</taxon>
        <taxon>Actinomycetes</taxon>
        <taxon>Actinomycetales</taxon>
        <taxon>Actinomycetaceae</taxon>
        <taxon>Buchananella</taxon>
    </lineage>
</organism>
<feature type="domain" description="ABC3 transporter permease C-terminal" evidence="8">
    <location>
        <begin position="289"/>
        <end position="403"/>
    </location>
</feature>
<dbReference type="Pfam" id="PF12704">
    <property type="entry name" value="MacB_PCD"/>
    <property type="match status" value="1"/>
</dbReference>